<dbReference type="Pfam" id="PF16732">
    <property type="entry name" value="ComP_DUS"/>
    <property type="match status" value="1"/>
</dbReference>
<dbReference type="PROSITE" id="PS00409">
    <property type="entry name" value="PROKAR_NTER_METHYL"/>
    <property type="match status" value="1"/>
</dbReference>
<dbReference type="SUPFAM" id="SSF54523">
    <property type="entry name" value="Pili subunits"/>
    <property type="match status" value="1"/>
</dbReference>
<dbReference type="GO" id="GO:0043683">
    <property type="term" value="P:type IV pilus assembly"/>
    <property type="evidence" value="ECO:0007669"/>
    <property type="project" value="InterPro"/>
</dbReference>
<feature type="coiled-coil region" evidence="1">
    <location>
        <begin position="64"/>
        <end position="91"/>
    </location>
</feature>
<dbReference type="Gene3D" id="3.30.700.10">
    <property type="entry name" value="Glycoprotein, Type 4 Pilin"/>
    <property type="match status" value="1"/>
</dbReference>
<sequence>MRRQRPWNRRSGPRGFVRARARALPRAGTRGYTLIELMVVVIIIGILAAVAYPAYIHHVRRAHRAEARAALQDAQQYMERYQAAYQRYTTQADEPPLLPRRLRTVPEGTAIEAARYLLSVSEAKADSYTLMAVPAPGWDELCGSLTLTHTGVKGRTGAALSVPDCWR</sequence>
<keyword evidence="2" id="KW-1133">Transmembrane helix</keyword>
<name>A0A4P6UQN3_9BURK</name>
<dbReference type="AlphaFoldDB" id="A0A4P6UQN3"/>
<organism evidence="3 4">
    <name type="scientific">Hylemonella gracilis</name>
    <dbReference type="NCBI Taxonomy" id="80880"/>
    <lineage>
        <taxon>Bacteria</taxon>
        <taxon>Pseudomonadati</taxon>
        <taxon>Pseudomonadota</taxon>
        <taxon>Betaproteobacteria</taxon>
        <taxon>Burkholderiales</taxon>
        <taxon>Comamonadaceae</taxon>
        <taxon>Hylemonella</taxon>
    </lineage>
</organism>
<evidence type="ECO:0000256" key="2">
    <source>
        <dbReference type="SAM" id="Phobius"/>
    </source>
</evidence>
<evidence type="ECO:0000313" key="4">
    <source>
        <dbReference type="Proteomes" id="UP000292939"/>
    </source>
</evidence>
<keyword evidence="1" id="KW-0175">Coiled coil</keyword>
<dbReference type="PANTHER" id="PTHR30093">
    <property type="entry name" value="GENERAL SECRETION PATHWAY PROTEIN G"/>
    <property type="match status" value="1"/>
</dbReference>
<dbReference type="OrthoDB" id="8592370at2"/>
<dbReference type="InterPro" id="IPR045584">
    <property type="entry name" value="Pilin-like"/>
</dbReference>
<dbReference type="EMBL" id="CP031395">
    <property type="protein sequence ID" value="QBK06495.1"/>
    <property type="molecule type" value="Genomic_DNA"/>
</dbReference>
<feature type="transmembrane region" description="Helical" evidence="2">
    <location>
        <begin position="32"/>
        <end position="55"/>
    </location>
</feature>
<evidence type="ECO:0000313" key="3">
    <source>
        <dbReference type="EMBL" id="QBK06495.1"/>
    </source>
</evidence>
<accession>A0A4P6UQN3</accession>
<dbReference type="InterPro" id="IPR031982">
    <property type="entry name" value="PilE-like"/>
</dbReference>
<reference evidence="3 4" key="1">
    <citation type="submission" date="2018-07" db="EMBL/GenBank/DDBJ databases">
        <title>Exploring interactions and the metabolic potential of the ultra-small soil bacteria Hylemonella gracilis.</title>
        <authorList>
            <person name="Tyc O."/>
            <person name="Kulkarni P."/>
            <person name="Gawehns F."/>
            <person name="Hundscheid M."/>
            <person name="Zweers H."/>
            <person name="Garbeva P."/>
        </authorList>
    </citation>
    <scope>NUCLEOTIDE SEQUENCE [LARGE SCALE GENOMIC DNA]</scope>
    <source>
        <strain evidence="3 4">NS1</strain>
    </source>
</reference>
<dbReference type="PANTHER" id="PTHR30093:SF47">
    <property type="entry name" value="TYPE IV PILUS NON-CORE MINOR PILIN PILE"/>
    <property type="match status" value="1"/>
</dbReference>
<keyword evidence="2" id="KW-0812">Transmembrane</keyword>
<keyword evidence="2" id="KW-0472">Membrane</keyword>
<protein>
    <submittedName>
        <fullName evidence="3">Prepilin-type N-terminal cleavage/methylation domain-containing protein</fullName>
    </submittedName>
</protein>
<dbReference type="Pfam" id="PF07963">
    <property type="entry name" value="N_methyl"/>
    <property type="match status" value="1"/>
</dbReference>
<dbReference type="Proteomes" id="UP000292939">
    <property type="component" value="Chromosome"/>
</dbReference>
<proteinExistence type="predicted"/>
<gene>
    <name evidence="3" type="ORF">DW355_09915</name>
</gene>
<dbReference type="InterPro" id="IPR012902">
    <property type="entry name" value="N_methyl_site"/>
</dbReference>
<evidence type="ECO:0000256" key="1">
    <source>
        <dbReference type="SAM" id="Coils"/>
    </source>
</evidence>
<dbReference type="KEGG" id="hgr:DW355_09915"/>
<dbReference type="NCBIfam" id="TIGR02532">
    <property type="entry name" value="IV_pilin_GFxxxE"/>
    <property type="match status" value="1"/>
</dbReference>